<proteinExistence type="inferred from homology"/>
<evidence type="ECO:0000256" key="4">
    <source>
        <dbReference type="ARBA" id="ARBA00024446"/>
    </source>
</evidence>
<dbReference type="GO" id="GO:0031419">
    <property type="term" value="F:cobalamin binding"/>
    <property type="evidence" value="ECO:0007669"/>
    <property type="project" value="UniProtKB-UniRule"/>
</dbReference>
<dbReference type="Gene3D" id="3.40.50.11240">
    <property type="entry name" value="Ethanolamine ammonia-lyase light chain (EutC)"/>
    <property type="match status" value="1"/>
</dbReference>
<comment type="subcellular location">
    <subcellularLocation>
        <location evidence="5">Bacterial microcompartment</location>
    </subcellularLocation>
</comment>
<dbReference type="HAMAP" id="MF_00601">
    <property type="entry name" value="EutC"/>
    <property type="match status" value="1"/>
</dbReference>
<dbReference type="InterPro" id="IPR042255">
    <property type="entry name" value="EutC_N"/>
</dbReference>
<dbReference type="EMBL" id="OMOH01000002">
    <property type="protein sequence ID" value="SPF67485.1"/>
    <property type="molecule type" value="Genomic_DNA"/>
</dbReference>
<reference evidence="7" key="1">
    <citation type="submission" date="2018-02" db="EMBL/GenBank/DDBJ databases">
        <authorList>
            <person name="Hornung B."/>
        </authorList>
    </citation>
    <scope>NUCLEOTIDE SEQUENCE [LARGE SCALE GENOMIC DNA]</scope>
</reference>
<dbReference type="GO" id="GO:0006520">
    <property type="term" value="P:amino acid metabolic process"/>
    <property type="evidence" value="ECO:0007669"/>
    <property type="project" value="InterPro"/>
</dbReference>
<dbReference type="PANTHER" id="PTHR39330:SF1">
    <property type="entry name" value="ETHANOLAMINE AMMONIA-LYASE SMALL SUBUNIT"/>
    <property type="match status" value="1"/>
</dbReference>
<comment type="function">
    <text evidence="5">Catalyzes the deamination of various vicinal amino-alcohols to oxo compounds. Allows this organism to utilize ethanolamine as the sole source of nitrogen and carbon in the presence of external vitamin B12.</text>
</comment>
<keyword evidence="2 5" id="KW-0456">Lyase</keyword>
<dbReference type="Pfam" id="PF05985">
    <property type="entry name" value="EutC"/>
    <property type="match status" value="1"/>
</dbReference>
<keyword evidence="3 5" id="KW-0170">Cobalt</keyword>
<protein>
    <recommendedName>
        <fullName evidence="5">Ethanolamine ammonia-lyase small subunit</fullName>
        <shortName evidence="5">EAL small subunit</shortName>
        <ecNumber evidence="5">4.3.1.7</ecNumber>
    </recommendedName>
</protein>
<comment type="pathway">
    <text evidence="5">Amine and polyamine degradation; ethanolamine degradation.</text>
</comment>
<keyword evidence="1 5" id="KW-0846">Cobalamin</keyword>
<dbReference type="InterPro" id="IPR042251">
    <property type="entry name" value="EutC_C"/>
</dbReference>
<dbReference type="Gene3D" id="1.10.30.40">
    <property type="entry name" value="Ethanolamine ammonia-lyase light chain (EutC), N-terminal domain"/>
    <property type="match status" value="1"/>
</dbReference>
<evidence type="ECO:0000313" key="7">
    <source>
        <dbReference type="Proteomes" id="UP000265962"/>
    </source>
</evidence>
<dbReference type="GO" id="GO:0008851">
    <property type="term" value="F:ethanolamine ammonia-lyase activity"/>
    <property type="evidence" value="ECO:0007669"/>
    <property type="project" value="UniProtKB-UniRule"/>
</dbReference>
<dbReference type="PANTHER" id="PTHR39330">
    <property type="entry name" value="ETHANOLAMINE AMMONIA-LYASE LIGHT CHAIN"/>
    <property type="match status" value="1"/>
</dbReference>
<accession>A0A375I074</accession>
<comment type="catalytic activity">
    <reaction evidence="5">
        <text>ethanolamine = acetaldehyde + NH4(+)</text>
        <dbReference type="Rhea" id="RHEA:15313"/>
        <dbReference type="ChEBI" id="CHEBI:15343"/>
        <dbReference type="ChEBI" id="CHEBI:28938"/>
        <dbReference type="ChEBI" id="CHEBI:57603"/>
        <dbReference type="EC" id="4.3.1.7"/>
    </reaction>
</comment>
<comment type="cofactor">
    <cofactor evidence="5">
        <name>adenosylcob(III)alamin</name>
        <dbReference type="ChEBI" id="CHEBI:18408"/>
    </cofactor>
    <text evidence="5">Binds between the large and small subunits.</text>
</comment>
<evidence type="ECO:0000256" key="5">
    <source>
        <dbReference type="HAMAP-Rule" id="MF_00601"/>
    </source>
</evidence>
<dbReference type="UniPathway" id="UPA00560"/>
<gene>
    <name evidence="5" type="primary">eutC</name>
    <name evidence="6" type="ORF">PROPJV5_0439</name>
</gene>
<organism evidence="6 7">
    <name type="scientific">Propionibacterium ruminifibrarum</name>
    <dbReference type="NCBI Taxonomy" id="1962131"/>
    <lineage>
        <taxon>Bacteria</taxon>
        <taxon>Bacillati</taxon>
        <taxon>Actinomycetota</taxon>
        <taxon>Actinomycetes</taxon>
        <taxon>Propionibacteriales</taxon>
        <taxon>Propionibacteriaceae</taxon>
        <taxon>Propionibacterium</taxon>
    </lineage>
</organism>
<evidence type="ECO:0000256" key="3">
    <source>
        <dbReference type="ARBA" id="ARBA00023285"/>
    </source>
</evidence>
<dbReference type="GO" id="GO:0046336">
    <property type="term" value="P:ethanolamine catabolic process"/>
    <property type="evidence" value="ECO:0007669"/>
    <property type="project" value="UniProtKB-UniRule"/>
</dbReference>
<evidence type="ECO:0000313" key="6">
    <source>
        <dbReference type="EMBL" id="SPF67485.1"/>
    </source>
</evidence>
<keyword evidence="4 5" id="KW-1283">Bacterial microcompartment</keyword>
<dbReference type="GO" id="GO:0009350">
    <property type="term" value="C:ethanolamine ammonia-lyase complex"/>
    <property type="evidence" value="ECO:0007669"/>
    <property type="project" value="UniProtKB-UniRule"/>
</dbReference>
<evidence type="ECO:0000256" key="2">
    <source>
        <dbReference type="ARBA" id="ARBA00023239"/>
    </source>
</evidence>
<dbReference type="InterPro" id="IPR009246">
    <property type="entry name" value="EutC"/>
</dbReference>
<name>A0A375I074_9ACTN</name>
<comment type="similarity">
    <text evidence="5">Belongs to the EutC family.</text>
</comment>
<dbReference type="AlphaFoldDB" id="A0A375I074"/>
<evidence type="ECO:0000256" key="1">
    <source>
        <dbReference type="ARBA" id="ARBA00022628"/>
    </source>
</evidence>
<comment type="caution">
    <text evidence="5">Lacks conserved residue(s) required for the propagation of feature annotation.</text>
</comment>
<keyword evidence="7" id="KW-1185">Reference proteome</keyword>
<comment type="subunit">
    <text evidence="5">The basic unit is a heterodimer which dimerizes to form tetramers. The heterotetramers trimerize; 6 large subunits form a core ring with 6 small subunits projecting outwards.</text>
</comment>
<sequence>MRVVNDMDNVEEIVARIVAELRRLEAGNDVTDSGGVALAQQPGTSDSDLVIDLPDPTTPQMRTRCGIENPADPEGARNLIASTSARICVGRAGARPRTETLLLFQADHGVTQDAIYGVVGEETKEQFDLFTVQSAAADREVYLLRPDLGRRLSDEGRRIVDEMCVKNPDVQIVVGDGLSAAAVTNNLPNIYPVIAKGLAAAGLSTGTPFFVENCRVGIMNDINSIIHAKVIVLLLGERPGLGIADAMSAYMGFDPEQGKSDADRDLICMITVHGGTNPLEAGAYIVDYVKRMIKYSASGIKLREILNSSGE</sequence>
<dbReference type="NCBIfam" id="NF003971">
    <property type="entry name" value="PRK05465.1"/>
    <property type="match status" value="1"/>
</dbReference>
<dbReference type="GO" id="GO:0031471">
    <property type="term" value="C:ethanolamine degradation polyhedral organelle"/>
    <property type="evidence" value="ECO:0007669"/>
    <property type="project" value="UniProtKB-UniRule"/>
</dbReference>
<dbReference type="EC" id="4.3.1.7" evidence="5"/>
<feature type="binding site" evidence="5">
    <location>
        <position position="237"/>
    </location>
    <ligand>
        <name>adenosylcob(III)alamin</name>
        <dbReference type="ChEBI" id="CHEBI:18408"/>
    </ligand>
</feature>
<dbReference type="Proteomes" id="UP000265962">
    <property type="component" value="Unassembled WGS sequence"/>
</dbReference>
<feature type="binding site" evidence="5">
    <location>
        <position position="216"/>
    </location>
    <ligand>
        <name>adenosylcob(III)alamin</name>
        <dbReference type="ChEBI" id="CHEBI:18408"/>
    </ligand>
</feature>